<dbReference type="Proteomes" id="UP000076761">
    <property type="component" value="Unassembled WGS sequence"/>
</dbReference>
<evidence type="ECO:0000313" key="3">
    <source>
        <dbReference type="Proteomes" id="UP000076761"/>
    </source>
</evidence>
<dbReference type="EMBL" id="KV425615">
    <property type="protein sequence ID" value="KZT20754.1"/>
    <property type="molecule type" value="Genomic_DNA"/>
</dbReference>
<dbReference type="InParanoid" id="A0A165PAE4"/>
<keyword evidence="1" id="KW-0732">Signal</keyword>
<name>A0A165PAE4_9AGAM</name>
<feature type="chain" id="PRO_5007863998" description="Condensation domain-containing protein" evidence="1">
    <location>
        <begin position="24"/>
        <end position="136"/>
    </location>
</feature>
<dbReference type="OrthoDB" id="3224367at2759"/>
<sequence>NTVSSYLTLIVQALAAVAHLNAGQSRITTTLAVFDSGLDSLRLPIIPITQPSFDPLADKDSRDDSPKLQPVAPLVERYFEWVGNVKQGPPVKDEGPATFNLQLLHRTGGNEVLEIKWQLARGKQRHSTERRGVIFS</sequence>
<gene>
    <name evidence="2" type="ORF">NEOLEDRAFT_1100183</name>
</gene>
<protein>
    <recommendedName>
        <fullName evidence="4">Condensation domain-containing protein</fullName>
    </recommendedName>
</protein>
<reference evidence="2 3" key="1">
    <citation type="journal article" date="2016" name="Mol. Biol. Evol.">
        <title>Comparative Genomics of Early-Diverging Mushroom-Forming Fungi Provides Insights into the Origins of Lignocellulose Decay Capabilities.</title>
        <authorList>
            <person name="Nagy L.G."/>
            <person name="Riley R."/>
            <person name="Tritt A."/>
            <person name="Adam C."/>
            <person name="Daum C."/>
            <person name="Floudas D."/>
            <person name="Sun H."/>
            <person name="Yadav J.S."/>
            <person name="Pangilinan J."/>
            <person name="Larsson K.H."/>
            <person name="Matsuura K."/>
            <person name="Barry K."/>
            <person name="Labutti K."/>
            <person name="Kuo R."/>
            <person name="Ohm R.A."/>
            <person name="Bhattacharya S.S."/>
            <person name="Shirouzu T."/>
            <person name="Yoshinaga Y."/>
            <person name="Martin F.M."/>
            <person name="Grigoriev I.V."/>
            <person name="Hibbett D.S."/>
        </authorList>
    </citation>
    <scope>NUCLEOTIDE SEQUENCE [LARGE SCALE GENOMIC DNA]</scope>
    <source>
        <strain evidence="2 3">HHB14362 ss-1</strain>
    </source>
</reference>
<evidence type="ECO:0008006" key="4">
    <source>
        <dbReference type="Google" id="ProtNLM"/>
    </source>
</evidence>
<evidence type="ECO:0000256" key="1">
    <source>
        <dbReference type="SAM" id="SignalP"/>
    </source>
</evidence>
<evidence type="ECO:0000313" key="2">
    <source>
        <dbReference type="EMBL" id="KZT20754.1"/>
    </source>
</evidence>
<dbReference type="STRING" id="1314782.A0A165PAE4"/>
<feature type="non-terminal residue" evidence="2">
    <location>
        <position position="1"/>
    </location>
</feature>
<dbReference type="AlphaFoldDB" id="A0A165PAE4"/>
<organism evidence="2 3">
    <name type="scientific">Neolentinus lepideus HHB14362 ss-1</name>
    <dbReference type="NCBI Taxonomy" id="1314782"/>
    <lineage>
        <taxon>Eukaryota</taxon>
        <taxon>Fungi</taxon>
        <taxon>Dikarya</taxon>
        <taxon>Basidiomycota</taxon>
        <taxon>Agaricomycotina</taxon>
        <taxon>Agaricomycetes</taxon>
        <taxon>Gloeophyllales</taxon>
        <taxon>Gloeophyllaceae</taxon>
        <taxon>Neolentinus</taxon>
    </lineage>
</organism>
<keyword evidence="3" id="KW-1185">Reference proteome</keyword>
<proteinExistence type="predicted"/>
<feature type="signal peptide" evidence="1">
    <location>
        <begin position="1"/>
        <end position="23"/>
    </location>
</feature>
<accession>A0A165PAE4</accession>